<reference evidence="3" key="3">
    <citation type="journal article" date="2017" name="Nature">
        <title>Genome sequence of the progenitor of the wheat D genome Aegilops tauschii.</title>
        <authorList>
            <person name="Luo M.C."/>
            <person name="Gu Y.Q."/>
            <person name="Puiu D."/>
            <person name="Wang H."/>
            <person name="Twardziok S.O."/>
            <person name="Deal K.R."/>
            <person name="Huo N."/>
            <person name="Zhu T."/>
            <person name="Wang L."/>
            <person name="Wang Y."/>
            <person name="McGuire P.E."/>
            <person name="Liu S."/>
            <person name="Long H."/>
            <person name="Ramasamy R.K."/>
            <person name="Rodriguez J.C."/>
            <person name="Van S.L."/>
            <person name="Yuan L."/>
            <person name="Wang Z."/>
            <person name="Xia Z."/>
            <person name="Xiao L."/>
            <person name="Anderson O.D."/>
            <person name="Ouyang S."/>
            <person name="Liang Y."/>
            <person name="Zimin A.V."/>
            <person name="Pertea G."/>
            <person name="Qi P."/>
            <person name="Bennetzen J.L."/>
            <person name="Dai X."/>
            <person name="Dawson M.W."/>
            <person name="Muller H.G."/>
            <person name="Kugler K."/>
            <person name="Rivarola-Duarte L."/>
            <person name="Spannagl M."/>
            <person name="Mayer K.F.X."/>
            <person name="Lu F.H."/>
            <person name="Bevan M.W."/>
            <person name="Leroy P."/>
            <person name="Li P."/>
            <person name="You F.M."/>
            <person name="Sun Q."/>
            <person name="Liu Z."/>
            <person name="Lyons E."/>
            <person name="Wicker T."/>
            <person name="Salzberg S.L."/>
            <person name="Devos K.M."/>
            <person name="Dvorak J."/>
        </authorList>
    </citation>
    <scope>NUCLEOTIDE SEQUENCE [LARGE SCALE GENOMIC DNA]</scope>
    <source>
        <strain evidence="3">cv. AL8/78</strain>
    </source>
</reference>
<dbReference type="GO" id="GO:0000148">
    <property type="term" value="C:1,3-beta-D-glucan synthase complex"/>
    <property type="evidence" value="ECO:0007669"/>
    <property type="project" value="InterPro"/>
</dbReference>
<feature type="transmembrane region" description="Helical" evidence="1">
    <location>
        <begin position="415"/>
        <end position="433"/>
    </location>
</feature>
<reference evidence="4" key="2">
    <citation type="journal article" date="2017" name="Nat. Plants">
        <title>The Aegilops tauschii genome reveals multiple impacts of transposons.</title>
        <authorList>
            <person name="Zhao G."/>
            <person name="Zou C."/>
            <person name="Li K."/>
            <person name="Wang K."/>
            <person name="Li T."/>
            <person name="Gao L."/>
            <person name="Zhang X."/>
            <person name="Wang H."/>
            <person name="Yang Z."/>
            <person name="Liu X."/>
            <person name="Jiang W."/>
            <person name="Mao L."/>
            <person name="Kong X."/>
            <person name="Jiao Y."/>
            <person name="Jia J."/>
        </authorList>
    </citation>
    <scope>NUCLEOTIDE SEQUENCE [LARGE SCALE GENOMIC DNA]</scope>
    <source>
        <strain evidence="4">cv. AL8/78</strain>
    </source>
</reference>
<dbReference type="AlphaFoldDB" id="A0A453TC38"/>
<dbReference type="InterPro" id="IPR003440">
    <property type="entry name" value="Glyco_trans_48_dom"/>
</dbReference>
<organism evidence="3 4">
    <name type="scientific">Aegilops tauschii subsp. strangulata</name>
    <name type="common">Goatgrass</name>
    <dbReference type="NCBI Taxonomy" id="200361"/>
    <lineage>
        <taxon>Eukaryota</taxon>
        <taxon>Viridiplantae</taxon>
        <taxon>Streptophyta</taxon>
        <taxon>Embryophyta</taxon>
        <taxon>Tracheophyta</taxon>
        <taxon>Spermatophyta</taxon>
        <taxon>Magnoliopsida</taxon>
        <taxon>Liliopsida</taxon>
        <taxon>Poales</taxon>
        <taxon>Poaceae</taxon>
        <taxon>BOP clade</taxon>
        <taxon>Pooideae</taxon>
        <taxon>Triticodae</taxon>
        <taxon>Triticeae</taxon>
        <taxon>Triticinae</taxon>
        <taxon>Aegilops</taxon>
    </lineage>
</organism>
<dbReference type="GO" id="GO:0003843">
    <property type="term" value="F:1,3-beta-D-glucan synthase activity"/>
    <property type="evidence" value="ECO:0007669"/>
    <property type="project" value="InterPro"/>
</dbReference>
<dbReference type="PANTHER" id="PTHR12741">
    <property type="entry name" value="LYST-INTERACTING PROTEIN LIP5 DOPAMINE RESPONSIVE PROTEIN DRG-1"/>
    <property type="match status" value="1"/>
</dbReference>
<name>A0A453TC38_AEGTS</name>
<dbReference type="Gramene" id="AET7Gv21336500.16">
    <property type="protein sequence ID" value="AET7Gv21336500.16"/>
    <property type="gene ID" value="AET7Gv21336500"/>
</dbReference>
<evidence type="ECO:0000256" key="1">
    <source>
        <dbReference type="SAM" id="Phobius"/>
    </source>
</evidence>
<feature type="transmembrane region" description="Helical" evidence="1">
    <location>
        <begin position="218"/>
        <end position="237"/>
    </location>
</feature>
<feature type="domain" description="Glycosyl transferase 48" evidence="2">
    <location>
        <begin position="1"/>
        <end position="500"/>
    </location>
</feature>
<accession>A0A453TC38</accession>
<reference evidence="4" key="1">
    <citation type="journal article" date="2014" name="Science">
        <title>Ancient hybridizations among the ancestral genomes of bread wheat.</title>
        <authorList>
            <consortium name="International Wheat Genome Sequencing Consortium,"/>
            <person name="Marcussen T."/>
            <person name="Sandve S.R."/>
            <person name="Heier L."/>
            <person name="Spannagl M."/>
            <person name="Pfeifer M."/>
            <person name="Jakobsen K.S."/>
            <person name="Wulff B.B."/>
            <person name="Steuernagel B."/>
            <person name="Mayer K.F."/>
            <person name="Olsen O.A."/>
        </authorList>
    </citation>
    <scope>NUCLEOTIDE SEQUENCE [LARGE SCALE GENOMIC DNA]</scope>
    <source>
        <strain evidence="4">cv. AL8/78</strain>
    </source>
</reference>
<reference evidence="3" key="5">
    <citation type="journal article" date="2021" name="G3 (Bethesda)">
        <title>Aegilops tauschii genome assembly Aet v5.0 features greater sequence contiguity and improved annotation.</title>
        <authorList>
            <person name="Wang L."/>
            <person name="Zhu T."/>
            <person name="Rodriguez J.C."/>
            <person name="Deal K.R."/>
            <person name="Dubcovsky J."/>
            <person name="McGuire P.E."/>
            <person name="Lux T."/>
            <person name="Spannagl M."/>
            <person name="Mayer K.F.X."/>
            <person name="Baldrich P."/>
            <person name="Meyers B.C."/>
            <person name="Huo N."/>
            <person name="Gu Y.Q."/>
            <person name="Zhou H."/>
            <person name="Devos K.M."/>
            <person name="Bennetzen J.L."/>
            <person name="Unver T."/>
            <person name="Budak H."/>
            <person name="Gulick P.J."/>
            <person name="Galiba G."/>
            <person name="Kalapos B."/>
            <person name="Nelson D.R."/>
            <person name="Li P."/>
            <person name="You F.M."/>
            <person name="Luo M.C."/>
            <person name="Dvorak J."/>
        </authorList>
    </citation>
    <scope>NUCLEOTIDE SEQUENCE [LARGE SCALE GENOMIC DNA]</scope>
    <source>
        <strain evidence="3">cv. AL8/78</strain>
    </source>
</reference>
<protein>
    <recommendedName>
        <fullName evidence="2">Glycosyl transferase 48 domain-containing protein</fullName>
    </recommendedName>
</protein>
<feature type="transmembrane region" description="Helical" evidence="1">
    <location>
        <begin position="445"/>
        <end position="466"/>
    </location>
</feature>
<feature type="transmembrane region" description="Helical" evidence="1">
    <location>
        <begin position="167"/>
        <end position="189"/>
    </location>
</feature>
<dbReference type="Pfam" id="PF02364">
    <property type="entry name" value="Glucan_synthase"/>
    <property type="match status" value="1"/>
</dbReference>
<dbReference type="EnsemblPlants" id="AET7Gv21336500.16">
    <property type="protein sequence ID" value="AET7Gv21336500.16"/>
    <property type="gene ID" value="AET7Gv21336500"/>
</dbReference>
<feature type="transmembrane region" description="Helical" evidence="1">
    <location>
        <begin position="507"/>
        <end position="526"/>
    </location>
</feature>
<dbReference type="PANTHER" id="PTHR12741:SF48">
    <property type="entry name" value="1,3-BETA-GLUCAN SYNTHASE COMPONENT FKS1-RELATED"/>
    <property type="match status" value="1"/>
</dbReference>
<feature type="transmembrane region" description="Helical" evidence="1">
    <location>
        <begin position="313"/>
        <end position="330"/>
    </location>
</feature>
<feature type="transmembrane region" description="Helical" evidence="1">
    <location>
        <begin position="478"/>
        <end position="501"/>
    </location>
</feature>
<keyword evidence="1" id="KW-0812">Transmembrane</keyword>
<keyword evidence="1" id="KW-1133">Transmembrane helix</keyword>
<keyword evidence="1" id="KW-0472">Membrane</keyword>
<sequence length="542" mass="62341">MEEALKMRNLLEEFLEKHDGVRYPSILGVREHIFTGSVSSLAWFMSNQETSFVTIGQRVLANPLRVRFHYGHPDIFDRLFHLTRGGISKASKIINLSEDIFAGFNSTLREGNVTHHEYMQVGKGRDVGLNQISLFEAKIANGNGEQTLSRDIYRLGHRFDFFRMLSCYYTTIGFYFSTMITVWTVYAFLYGRLYLVLSGLDAALATGKRFVHNTPLQVALASESFVQLGFLMALPMMMEIGLERGFRTALSDFVLMQLQLASVFFTFSLGTKTHYYGRTLLHGGAEYRATGRGFVVFHAKFAENYRLYSRSHFVKGIELMILLVVYEIFGQTYRGAITYIFITVSMWFMVGTWLFAPFLFNPSGFEWQKIVDDWTDWNKWISNRGGIGVAPEKSWESWWDKEQGPLRHSGKRGTILEILLALRFFIYQYGLVYHLNITKQYNQSVLVYGFSWVVILVMLLVMKTVSVGRRRFSAEFQLVFRLIKGLIFITFISIIIILTAIAHMTVLDIFVCILAFMPTGWGLLLVSEQRTYISCSPFPSQV</sequence>
<dbReference type="GO" id="GO:0005886">
    <property type="term" value="C:plasma membrane"/>
    <property type="evidence" value="ECO:0007669"/>
    <property type="project" value="TreeGrafter"/>
</dbReference>
<feature type="transmembrane region" description="Helical" evidence="1">
    <location>
        <begin position="336"/>
        <end position="360"/>
    </location>
</feature>
<evidence type="ECO:0000259" key="2">
    <source>
        <dbReference type="Pfam" id="PF02364"/>
    </source>
</evidence>
<evidence type="ECO:0000313" key="3">
    <source>
        <dbReference type="EnsemblPlants" id="AET7Gv21336500.16"/>
    </source>
</evidence>
<dbReference type="GO" id="GO:0006075">
    <property type="term" value="P:(1-&gt;3)-beta-D-glucan biosynthetic process"/>
    <property type="evidence" value="ECO:0007669"/>
    <property type="project" value="InterPro"/>
</dbReference>
<dbReference type="Proteomes" id="UP000015105">
    <property type="component" value="Chromosome 7D"/>
</dbReference>
<reference evidence="3" key="4">
    <citation type="submission" date="2019-03" db="UniProtKB">
        <authorList>
            <consortium name="EnsemblPlants"/>
        </authorList>
    </citation>
    <scope>IDENTIFICATION</scope>
</reference>
<evidence type="ECO:0000313" key="4">
    <source>
        <dbReference type="Proteomes" id="UP000015105"/>
    </source>
</evidence>
<proteinExistence type="predicted"/>
<keyword evidence="4" id="KW-1185">Reference proteome</keyword>